<dbReference type="EMBL" id="LQPH01000081">
    <property type="protein sequence ID" value="ORW27039.1"/>
    <property type="molecule type" value="Genomic_DNA"/>
</dbReference>
<evidence type="ECO:0000313" key="1">
    <source>
        <dbReference type="EMBL" id="ORW27039.1"/>
    </source>
</evidence>
<organism evidence="1 2">
    <name type="scientific">Mycobacterium nebraskense</name>
    <dbReference type="NCBI Taxonomy" id="244292"/>
    <lineage>
        <taxon>Bacteria</taxon>
        <taxon>Bacillati</taxon>
        <taxon>Actinomycetota</taxon>
        <taxon>Actinomycetes</taxon>
        <taxon>Mycobacteriales</taxon>
        <taxon>Mycobacteriaceae</taxon>
        <taxon>Mycobacterium</taxon>
    </lineage>
</organism>
<sequence length="79" mass="8911">MSMRPALEAKCSPTKIWMNPLLLKFLRLGIGQVMIVRRRRQVPSQATDLIVHRLLSLAANRRRATTSLPMGAGINCPTW</sequence>
<comment type="caution">
    <text evidence="1">The sequence shown here is derived from an EMBL/GenBank/DDBJ whole genome shotgun (WGS) entry which is preliminary data.</text>
</comment>
<protein>
    <submittedName>
        <fullName evidence="1">Uncharacterized protein</fullName>
    </submittedName>
</protein>
<proteinExistence type="predicted"/>
<dbReference type="AlphaFoldDB" id="A0A0F5NL05"/>
<reference evidence="1 2" key="1">
    <citation type="submission" date="2016-01" db="EMBL/GenBank/DDBJ databases">
        <title>The new phylogeny of the genus Mycobacterium.</title>
        <authorList>
            <person name="Tarcisio F."/>
            <person name="Conor M."/>
            <person name="Antonella G."/>
            <person name="Elisabetta G."/>
            <person name="Giulia F.S."/>
            <person name="Sara T."/>
            <person name="Anna F."/>
            <person name="Clotilde B."/>
            <person name="Roberto B."/>
            <person name="Veronica D.S."/>
            <person name="Fabio R."/>
            <person name="Monica P."/>
            <person name="Olivier J."/>
            <person name="Enrico T."/>
            <person name="Nicola S."/>
        </authorList>
    </citation>
    <scope>NUCLEOTIDE SEQUENCE [LARGE SCALE GENOMIC DNA]</scope>
    <source>
        <strain evidence="1 2">DSM 44803</strain>
    </source>
</reference>
<name>A0A0F5NL05_9MYCO</name>
<evidence type="ECO:0000313" key="2">
    <source>
        <dbReference type="Proteomes" id="UP000193781"/>
    </source>
</evidence>
<gene>
    <name evidence="1" type="ORF">AWC17_29215</name>
</gene>
<dbReference type="Proteomes" id="UP000193781">
    <property type="component" value="Unassembled WGS sequence"/>
</dbReference>
<accession>A0A0F5NL05</accession>
<keyword evidence="2" id="KW-1185">Reference proteome</keyword>